<dbReference type="EMBL" id="FOXO01000016">
    <property type="protein sequence ID" value="SFQ04619.1"/>
    <property type="molecule type" value="Genomic_DNA"/>
</dbReference>
<dbReference type="RefSeq" id="WP_074888643.1">
    <property type="nucleotide sequence ID" value="NZ_FOXO01000016.1"/>
</dbReference>
<reference evidence="3" key="1">
    <citation type="submission" date="2016-10" db="EMBL/GenBank/DDBJ databases">
        <authorList>
            <person name="Varghese N."/>
            <person name="Submissions S."/>
        </authorList>
    </citation>
    <scope>NUCLEOTIDE SEQUENCE [LARGE SCALE GENOMIC DNA]</scope>
    <source>
        <strain evidence="3">P18</strain>
    </source>
</reference>
<dbReference type="AlphaFoldDB" id="A0A1I5VAT1"/>
<feature type="compositionally biased region" description="Polar residues" evidence="1">
    <location>
        <begin position="66"/>
        <end position="87"/>
    </location>
</feature>
<gene>
    <name evidence="2" type="ORF">SAMN04487928_11655</name>
</gene>
<evidence type="ECO:0000313" key="2">
    <source>
        <dbReference type="EMBL" id="SFQ04619.1"/>
    </source>
</evidence>
<keyword evidence="3" id="KW-1185">Reference proteome</keyword>
<sequence>MALSISGIVSAVNNYLYSISDVAKATSESSDTTDRSGISLFQKYLNKATQNSSDSSGTEAAEKVTAVNTDSNSDASADTVNVASDNASGGVDDDAAITQDTLSEEINSVFNDLDIESTILNNISNRSVDVRSEITNNIASHTVDVKAEILQNMADHGAELSEGSISAVGELAPSTTATDGDSTANSNAYNGLLSQNALKELAQSTYFSGNLLQNALISGTSENSTNSQDISLSDLNSNSLTANSLGAADTTLSQSEYAAALLNAYKTTPITSVFGDFQL</sequence>
<proteinExistence type="predicted"/>
<dbReference type="Proteomes" id="UP000182624">
    <property type="component" value="Unassembled WGS sequence"/>
</dbReference>
<name>A0A1I5VAT1_9FIRM</name>
<evidence type="ECO:0000256" key="1">
    <source>
        <dbReference type="SAM" id="MobiDB-lite"/>
    </source>
</evidence>
<accession>A0A1I5VAT1</accession>
<organism evidence="2 3">
    <name type="scientific">Butyrivibrio proteoclasticus</name>
    <dbReference type="NCBI Taxonomy" id="43305"/>
    <lineage>
        <taxon>Bacteria</taxon>
        <taxon>Bacillati</taxon>
        <taxon>Bacillota</taxon>
        <taxon>Clostridia</taxon>
        <taxon>Lachnospirales</taxon>
        <taxon>Lachnospiraceae</taxon>
        <taxon>Butyrivibrio</taxon>
    </lineage>
</organism>
<protein>
    <submittedName>
        <fullName evidence="2">Uncharacterized protein</fullName>
    </submittedName>
</protein>
<evidence type="ECO:0000313" key="3">
    <source>
        <dbReference type="Proteomes" id="UP000182624"/>
    </source>
</evidence>
<dbReference type="OrthoDB" id="2003880at2"/>
<feature type="region of interest" description="Disordered" evidence="1">
    <location>
        <begin position="50"/>
        <end position="94"/>
    </location>
</feature>